<dbReference type="InterPro" id="IPR000515">
    <property type="entry name" value="MetI-like"/>
</dbReference>
<dbReference type="PANTHER" id="PTHR30151:SF7">
    <property type="entry name" value="NITRATE IMPORT PERMEASE PROTEIN NRTB"/>
    <property type="match status" value="1"/>
</dbReference>
<dbReference type="EMBL" id="SJPM01000001">
    <property type="protein sequence ID" value="TWU03725.1"/>
    <property type="molecule type" value="Genomic_DNA"/>
</dbReference>
<feature type="domain" description="ABC transmembrane type-1" evidence="8">
    <location>
        <begin position="159"/>
        <end position="356"/>
    </location>
</feature>
<dbReference type="SUPFAM" id="SSF161098">
    <property type="entry name" value="MetI-like"/>
    <property type="match status" value="1"/>
</dbReference>
<dbReference type="Proteomes" id="UP000316213">
    <property type="component" value="Unassembled WGS sequence"/>
</dbReference>
<keyword evidence="2 7" id="KW-0813">Transport</keyword>
<dbReference type="GO" id="GO:0055085">
    <property type="term" value="P:transmembrane transport"/>
    <property type="evidence" value="ECO:0007669"/>
    <property type="project" value="InterPro"/>
</dbReference>
<dbReference type="Pfam" id="PF00528">
    <property type="entry name" value="BPD_transp_1"/>
    <property type="match status" value="1"/>
</dbReference>
<feature type="transmembrane region" description="Helical" evidence="7">
    <location>
        <begin position="167"/>
        <end position="192"/>
    </location>
</feature>
<dbReference type="GO" id="GO:0005886">
    <property type="term" value="C:plasma membrane"/>
    <property type="evidence" value="ECO:0007669"/>
    <property type="project" value="UniProtKB-SubCell"/>
</dbReference>
<reference evidence="9 10" key="1">
    <citation type="submission" date="2019-02" db="EMBL/GenBank/DDBJ databases">
        <title>Deep-cultivation of Planctomycetes and their phenomic and genomic characterization uncovers novel biology.</title>
        <authorList>
            <person name="Wiegand S."/>
            <person name="Jogler M."/>
            <person name="Boedeker C."/>
            <person name="Pinto D."/>
            <person name="Vollmers J."/>
            <person name="Rivas-Marin E."/>
            <person name="Kohn T."/>
            <person name="Peeters S.H."/>
            <person name="Heuer A."/>
            <person name="Rast P."/>
            <person name="Oberbeckmann S."/>
            <person name="Bunk B."/>
            <person name="Jeske O."/>
            <person name="Meyerdierks A."/>
            <person name="Storesund J.E."/>
            <person name="Kallscheuer N."/>
            <person name="Luecker S."/>
            <person name="Lage O.M."/>
            <person name="Pohl T."/>
            <person name="Merkel B.J."/>
            <person name="Hornburger P."/>
            <person name="Mueller R.-W."/>
            <person name="Bruemmer F."/>
            <person name="Labrenz M."/>
            <person name="Spormann A.M."/>
            <person name="Op Den Camp H."/>
            <person name="Overmann J."/>
            <person name="Amann R."/>
            <person name="Jetten M.S.M."/>
            <person name="Mascher T."/>
            <person name="Medema M.H."/>
            <person name="Devos D.P."/>
            <person name="Kaster A.-K."/>
            <person name="Ovreas L."/>
            <person name="Rohde M."/>
            <person name="Galperin M.Y."/>
            <person name="Jogler C."/>
        </authorList>
    </citation>
    <scope>NUCLEOTIDE SEQUENCE [LARGE SCALE GENOMIC DNA]</scope>
    <source>
        <strain evidence="9 10">Pla100</strain>
    </source>
</reference>
<evidence type="ECO:0000259" key="8">
    <source>
        <dbReference type="PROSITE" id="PS50928"/>
    </source>
</evidence>
<sequence length="371" mass="40428">MNWRGNLLRFCEIAGLPILEPFVRLAAGEDKKEQFVGIAKFILLPIVAVTIFVGLWSAAARTVVTDSAKLPSPIATYEAGRELIAMHFAQKEADRAAKREKLGEAVQFYAQATAYDQAAQRAEGAKSEALASKAMSLKKRAVAAANFEASSAPTFIDQIWTSIKTVFFGFMLATLVAVPLGVLCGMSSWFNAALTPFIQIFKPVSPLAWLPLAFIVIMWYCAGYSSGETMFDKAFLISAATVCLCSLWPTLVNTTLGVASVDKDFINVADVLRLSWTQRLFKIILPASLPLMFAGMRISLGVGWMVLIAADMLAQNPGLGKFVWDEFQNGSEMTYARIAFSVIVIGLIGLLLDRVMIFLRNLVSFGNPAPA</sequence>
<dbReference type="AlphaFoldDB" id="A0A5C6AUP8"/>
<feature type="transmembrane region" description="Helical" evidence="7">
    <location>
        <begin position="234"/>
        <end position="259"/>
    </location>
</feature>
<evidence type="ECO:0000256" key="7">
    <source>
        <dbReference type="RuleBase" id="RU363032"/>
    </source>
</evidence>
<evidence type="ECO:0000313" key="10">
    <source>
        <dbReference type="Proteomes" id="UP000316213"/>
    </source>
</evidence>
<dbReference type="RefSeq" id="WP_146576193.1">
    <property type="nucleotide sequence ID" value="NZ_SJPM01000001.1"/>
</dbReference>
<feature type="transmembrane region" description="Helical" evidence="7">
    <location>
        <begin position="204"/>
        <end position="222"/>
    </location>
</feature>
<dbReference type="Gene3D" id="1.10.3720.10">
    <property type="entry name" value="MetI-like"/>
    <property type="match status" value="1"/>
</dbReference>
<evidence type="ECO:0000256" key="6">
    <source>
        <dbReference type="ARBA" id="ARBA00023136"/>
    </source>
</evidence>
<name>A0A5C6AUP8_9BACT</name>
<dbReference type="PANTHER" id="PTHR30151">
    <property type="entry name" value="ALKANE SULFONATE ABC TRANSPORTER-RELATED, MEMBRANE SUBUNIT"/>
    <property type="match status" value="1"/>
</dbReference>
<comment type="subcellular location">
    <subcellularLocation>
        <location evidence="1 7">Cell membrane</location>
        <topology evidence="1 7">Multi-pass membrane protein</topology>
    </subcellularLocation>
</comment>
<dbReference type="CDD" id="cd06261">
    <property type="entry name" value="TM_PBP2"/>
    <property type="match status" value="1"/>
</dbReference>
<protein>
    <submittedName>
        <fullName evidence="9">Bicarbonate transport system permease protein CmpB</fullName>
    </submittedName>
</protein>
<feature type="transmembrane region" description="Helical" evidence="7">
    <location>
        <begin position="333"/>
        <end position="352"/>
    </location>
</feature>
<evidence type="ECO:0000313" key="9">
    <source>
        <dbReference type="EMBL" id="TWU03725.1"/>
    </source>
</evidence>
<evidence type="ECO:0000256" key="4">
    <source>
        <dbReference type="ARBA" id="ARBA00022692"/>
    </source>
</evidence>
<evidence type="ECO:0000256" key="5">
    <source>
        <dbReference type="ARBA" id="ARBA00022989"/>
    </source>
</evidence>
<accession>A0A5C6AUP8</accession>
<organism evidence="9 10">
    <name type="scientific">Neorhodopirellula pilleata</name>
    <dbReference type="NCBI Taxonomy" id="2714738"/>
    <lineage>
        <taxon>Bacteria</taxon>
        <taxon>Pseudomonadati</taxon>
        <taxon>Planctomycetota</taxon>
        <taxon>Planctomycetia</taxon>
        <taxon>Pirellulales</taxon>
        <taxon>Pirellulaceae</taxon>
        <taxon>Neorhodopirellula</taxon>
    </lineage>
</organism>
<comment type="caution">
    <text evidence="9">The sequence shown here is derived from an EMBL/GenBank/DDBJ whole genome shotgun (WGS) entry which is preliminary data.</text>
</comment>
<dbReference type="OrthoDB" id="9804353at2"/>
<comment type="similarity">
    <text evidence="7">Belongs to the binding-protein-dependent transport system permease family.</text>
</comment>
<gene>
    <name evidence="9" type="primary">cmpB_1</name>
    <name evidence="9" type="ORF">Pla100_06550</name>
</gene>
<dbReference type="InterPro" id="IPR035906">
    <property type="entry name" value="MetI-like_sf"/>
</dbReference>
<keyword evidence="5 7" id="KW-1133">Transmembrane helix</keyword>
<feature type="transmembrane region" description="Helical" evidence="7">
    <location>
        <begin position="280"/>
        <end position="313"/>
    </location>
</feature>
<evidence type="ECO:0000256" key="1">
    <source>
        <dbReference type="ARBA" id="ARBA00004651"/>
    </source>
</evidence>
<keyword evidence="4 7" id="KW-0812">Transmembrane</keyword>
<feature type="transmembrane region" description="Helical" evidence="7">
    <location>
        <begin position="41"/>
        <end position="59"/>
    </location>
</feature>
<keyword evidence="3" id="KW-1003">Cell membrane</keyword>
<evidence type="ECO:0000256" key="3">
    <source>
        <dbReference type="ARBA" id="ARBA00022475"/>
    </source>
</evidence>
<evidence type="ECO:0000256" key="2">
    <source>
        <dbReference type="ARBA" id="ARBA00022448"/>
    </source>
</evidence>
<dbReference type="PROSITE" id="PS50928">
    <property type="entry name" value="ABC_TM1"/>
    <property type="match status" value="1"/>
</dbReference>
<proteinExistence type="inferred from homology"/>
<keyword evidence="10" id="KW-1185">Reference proteome</keyword>
<keyword evidence="6 7" id="KW-0472">Membrane</keyword>